<sequence length="144" mass="16711">MSQGESDMLYSLPAKQGRGARESVSSAYDTLVPSQPPGLEELIKFQERVKRGSLSMDDAMERFSDWQRVQKGLESIQQEKLRQLRASIINNREDDENVYDKINIIHHTPDVSECRRKSHPPESDFYSKPLKGQHSNFFWKADKR</sequence>
<dbReference type="GO" id="GO:0042113">
    <property type="term" value="P:B cell activation"/>
    <property type="evidence" value="ECO:0007669"/>
    <property type="project" value="TreeGrafter"/>
</dbReference>
<dbReference type="GO" id="GO:0050869">
    <property type="term" value="P:negative regulation of B cell activation"/>
    <property type="evidence" value="ECO:0007669"/>
    <property type="project" value="TreeGrafter"/>
</dbReference>
<dbReference type="InterPro" id="IPR052446">
    <property type="entry name" value="B-cell_PI3K-Signaling_Adptrs"/>
</dbReference>
<dbReference type="PANTHER" id="PTHR16267:SF13">
    <property type="entry name" value="B-CELL SCAFFOLD PROTEIN WITH ANKYRIN REPEATS"/>
    <property type="match status" value="1"/>
</dbReference>
<evidence type="ECO:0000313" key="2">
    <source>
        <dbReference type="EMBL" id="KAJ8397861.1"/>
    </source>
</evidence>
<name>A0AAD7S8A6_9TELE</name>
<dbReference type="GO" id="GO:1990782">
    <property type="term" value="F:protein tyrosine kinase binding"/>
    <property type="evidence" value="ECO:0007669"/>
    <property type="project" value="TreeGrafter"/>
</dbReference>
<gene>
    <name evidence="2" type="ORF">AAFF_G00435500</name>
</gene>
<proteinExistence type="predicted"/>
<protein>
    <submittedName>
        <fullName evidence="2">Uncharacterized protein</fullName>
    </submittedName>
</protein>
<dbReference type="GO" id="GO:0051898">
    <property type="term" value="P:negative regulation of phosphatidylinositol 3-kinase/protein kinase B signal transduction"/>
    <property type="evidence" value="ECO:0007669"/>
    <property type="project" value="TreeGrafter"/>
</dbReference>
<evidence type="ECO:0000313" key="3">
    <source>
        <dbReference type="Proteomes" id="UP001221898"/>
    </source>
</evidence>
<dbReference type="EMBL" id="JAINUG010000095">
    <property type="protein sequence ID" value="KAJ8397861.1"/>
    <property type="molecule type" value="Genomic_DNA"/>
</dbReference>
<dbReference type="AlphaFoldDB" id="A0AAD7S8A6"/>
<organism evidence="2 3">
    <name type="scientific">Aldrovandia affinis</name>
    <dbReference type="NCBI Taxonomy" id="143900"/>
    <lineage>
        <taxon>Eukaryota</taxon>
        <taxon>Metazoa</taxon>
        <taxon>Chordata</taxon>
        <taxon>Craniata</taxon>
        <taxon>Vertebrata</taxon>
        <taxon>Euteleostomi</taxon>
        <taxon>Actinopterygii</taxon>
        <taxon>Neopterygii</taxon>
        <taxon>Teleostei</taxon>
        <taxon>Notacanthiformes</taxon>
        <taxon>Halosauridae</taxon>
        <taxon>Aldrovandia</taxon>
    </lineage>
</organism>
<evidence type="ECO:0000256" key="1">
    <source>
        <dbReference type="SAM" id="MobiDB-lite"/>
    </source>
</evidence>
<feature type="region of interest" description="Disordered" evidence="1">
    <location>
        <begin position="1"/>
        <end position="33"/>
    </location>
</feature>
<reference evidence="2" key="1">
    <citation type="journal article" date="2023" name="Science">
        <title>Genome structures resolve the early diversification of teleost fishes.</title>
        <authorList>
            <person name="Parey E."/>
            <person name="Louis A."/>
            <person name="Montfort J."/>
            <person name="Bouchez O."/>
            <person name="Roques C."/>
            <person name="Iampietro C."/>
            <person name="Lluch J."/>
            <person name="Castinel A."/>
            <person name="Donnadieu C."/>
            <person name="Desvignes T."/>
            <person name="Floi Bucao C."/>
            <person name="Jouanno E."/>
            <person name="Wen M."/>
            <person name="Mejri S."/>
            <person name="Dirks R."/>
            <person name="Jansen H."/>
            <person name="Henkel C."/>
            <person name="Chen W.J."/>
            <person name="Zahm M."/>
            <person name="Cabau C."/>
            <person name="Klopp C."/>
            <person name="Thompson A.W."/>
            <person name="Robinson-Rechavi M."/>
            <person name="Braasch I."/>
            <person name="Lecointre G."/>
            <person name="Bobe J."/>
            <person name="Postlethwait J.H."/>
            <person name="Berthelot C."/>
            <person name="Roest Crollius H."/>
            <person name="Guiguen Y."/>
        </authorList>
    </citation>
    <scope>NUCLEOTIDE SEQUENCE</scope>
    <source>
        <strain evidence="2">NC1722</strain>
    </source>
</reference>
<accession>A0AAD7S8A6</accession>
<dbReference type="Proteomes" id="UP001221898">
    <property type="component" value="Unassembled WGS sequence"/>
</dbReference>
<dbReference type="PANTHER" id="PTHR16267">
    <property type="entry name" value="BANK1/PIK3AP1 FAMILY MEMBER"/>
    <property type="match status" value="1"/>
</dbReference>
<comment type="caution">
    <text evidence="2">The sequence shown here is derived from an EMBL/GenBank/DDBJ whole genome shotgun (WGS) entry which is preliminary data.</text>
</comment>
<keyword evidence="3" id="KW-1185">Reference proteome</keyword>
<dbReference type="GO" id="GO:0005102">
    <property type="term" value="F:signaling receptor binding"/>
    <property type="evidence" value="ECO:0007669"/>
    <property type="project" value="TreeGrafter"/>
</dbReference>